<comment type="caution">
    <text evidence="8">The sequence shown here is derived from an EMBL/GenBank/DDBJ whole genome shotgun (WGS) entry which is preliminary data.</text>
</comment>
<organism evidence="8 9">
    <name type="scientific">Devosia albogilva</name>
    <dbReference type="NCBI Taxonomy" id="429726"/>
    <lineage>
        <taxon>Bacteria</taxon>
        <taxon>Pseudomonadati</taxon>
        <taxon>Pseudomonadota</taxon>
        <taxon>Alphaproteobacteria</taxon>
        <taxon>Hyphomicrobiales</taxon>
        <taxon>Devosiaceae</taxon>
        <taxon>Devosia</taxon>
    </lineage>
</organism>
<keyword evidence="5 6" id="KW-0472">Membrane</keyword>
<feature type="transmembrane region" description="Helical" evidence="6">
    <location>
        <begin position="40"/>
        <end position="57"/>
    </location>
</feature>
<feature type="transmembrane region" description="Helical" evidence="6">
    <location>
        <begin position="153"/>
        <end position="175"/>
    </location>
</feature>
<evidence type="ECO:0000259" key="7">
    <source>
        <dbReference type="Pfam" id="PF00892"/>
    </source>
</evidence>
<evidence type="ECO:0000256" key="1">
    <source>
        <dbReference type="ARBA" id="ARBA00004141"/>
    </source>
</evidence>
<feature type="domain" description="EamA" evidence="7">
    <location>
        <begin position="153"/>
        <end position="286"/>
    </location>
</feature>
<keyword evidence="4 6" id="KW-1133">Transmembrane helix</keyword>
<protein>
    <submittedName>
        <fullName evidence="8">DMT family transporter</fullName>
    </submittedName>
</protein>
<evidence type="ECO:0000256" key="2">
    <source>
        <dbReference type="ARBA" id="ARBA00009853"/>
    </source>
</evidence>
<feature type="domain" description="EamA" evidence="7">
    <location>
        <begin position="9"/>
        <end position="141"/>
    </location>
</feature>
<dbReference type="PANTHER" id="PTHR22911:SF6">
    <property type="entry name" value="SOLUTE CARRIER FAMILY 35 MEMBER G1"/>
    <property type="match status" value="1"/>
</dbReference>
<evidence type="ECO:0000313" key="9">
    <source>
        <dbReference type="Proteomes" id="UP001597521"/>
    </source>
</evidence>
<evidence type="ECO:0000256" key="5">
    <source>
        <dbReference type="ARBA" id="ARBA00023136"/>
    </source>
</evidence>
<proteinExistence type="inferred from homology"/>
<dbReference type="EMBL" id="JBHUNP010000001">
    <property type="protein sequence ID" value="MFD2646449.1"/>
    <property type="molecule type" value="Genomic_DNA"/>
</dbReference>
<accession>A0ABW5QGI8</accession>
<dbReference type="Proteomes" id="UP001597521">
    <property type="component" value="Unassembled WGS sequence"/>
</dbReference>
<comment type="similarity">
    <text evidence="2">Belongs to the drug/metabolite transporter (DMT) superfamily. 10 TMS drug/metabolite exporter (DME) (TC 2.A.7.3) family.</text>
</comment>
<feature type="transmembrane region" description="Helical" evidence="6">
    <location>
        <begin position="216"/>
        <end position="237"/>
    </location>
</feature>
<dbReference type="RefSeq" id="WP_386831078.1">
    <property type="nucleotide sequence ID" value="NZ_JBHUNP010000001.1"/>
</dbReference>
<evidence type="ECO:0000256" key="4">
    <source>
        <dbReference type="ARBA" id="ARBA00022989"/>
    </source>
</evidence>
<dbReference type="PANTHER" id="PTHR22911">
    <property type="entry name" value="ACYL-MALONYL CONDENSING ENZYME-RELATED"/>
    <property type="match status" value="1"/>
</dbReference>
<sequence length="316" mass="32341">MTKPNSRLAIGLATVALAIMAAMSAAIHEAAKVAPTGQLIFWRSALALLPIVLYMALRRELLPSLRTRYPHKHLIRGLLGCAVMFFSFVSLAYLSVGLATALSYLAPVLSIAAAMAFLRERPGPVVFLGVIMGFAGILLMLFPALVGQEVREGALIGIGAGVAMAATNALSRVQVKDLTRTDPPSSVALSFAVICSIVGLATAPFGWAALEFETTVLLAGAGLLGGAGHILMMEAIARAPVSLLATYEYTGILWAFAFDALLLGVALNVWVVAGALVVVAAAVLVAYGQGQLAVKPGATASVGSSSGAPGSSAPSG</sequence>
<comment type="subcellular location">
    <subcellularLocation>
        <location evidence="1">Membrane</location>
        <topology evidence="1">Multi-pass membrane protein</topology>
    </subcellularLocation>
</comment>
<evidence type="ECO:0000256" key="6">
    <source>
        <dbReference type="SAM" id="Phobius"/>
    </source>
</evidence>
<feature type="transmembrane region" description="Helical" evidence="6">
    <location>
        <begin position="125"/>
        <end position="147"/>
    </location>
</feature>
<evidence type="ECO:0000313" key="8">
    <source>
        <dbReference type="EMBL" id="MFD2646449.1"/>
    </source>
</evidence>
<dbReference type="Pfam" id="PF00892">
    <property type="entry name" value="EamA"/>
    <property type="match status" value="2"/>
</dbReference>
<dbReference type="InterPro" id="IPR000620">
    <property type="entry name" value="EamA_dom"/>
</dbReference>
<evidence type="ECO:0000256" key="3">
    <source>
        <dbReference type="ARBA" id="ARBA00022692"/>
    </source>
</evidence>
<keyword evidence="3 6" id="KW-0812">Transmembrane</keyword>
<dbReference type="InterPro" id="IPR037185">
    <property type="entry name" value="EmrE-like"/>
</dbReference>
<feature type="transmembrane region" description="Helical" evidence="6">
    <location>
        <begin position="77"/>
        <end position="95"/>
    </location>
</feature>
<feature type="transmembrane region" description="Helical" evidence="6">
    <location>
        <begin position="244"/>
        <end position="263"/>
    </location>
</feature>
<reference evidence="9" key="1">
    <citation type="journal article" date="2019" name="Int. J. Syst. Evol. Microbiol.">
        <title>The Global Catalogue of Microorganisms (GCM) 10K type strain sequencing project: providing services to taxonomists for standard genome sequencing and annotation.</title>
        <authorList>
            <consortium name="The Broad Institute Genomics Platform"/>
            <consortium name="The Broad Institute Genome Sequencing Center for Infectious Disease"/>
            <person name="Wu L."/>
            <person name="Ma J."/>
        </authorList>
    </citation>
    <scope>NUCLEOTIDE SEQUENCE [LARGE SCALE GENOMIC DNA]</scope>
    <source>
        <strain evidence="9">CCM 7427</strain>
    </source>
</reference>
<gene>
    <name evidence="8" type="ORF">ACFSX5_01425</name>
</gene>
<dbReference type="SUPFAM" id="SSF103481">
    <property type="entry name" value="Multidrug resistance efflux transporter EmrE"/>
    <property type="match status" value="2"/>
</dbReference>
<name>A0ABW5QGI8_9HYPH</name>
<feature type="transmembrane region" description="Helical" evidence="6">
    <location>
        <begin position="187"/>
        <end position="210"/>
    </location>
</feature>
<keyword evidence="9" id="KW-1185">Reference proteome</keyword>